<dbReference type="EMBL" id="CASHTH010001422">
    <property type="protein sequence ID" value="CAI8015124.1"/>
    <property type="molecule type" value="Genomic_DNA"/>
</dbReference>
<evidence type="ECO:0000313" key="3">
    <source>
        <dbReference type="Proteomes" id="UP001174909"/>
    </source>
</evidence>
<organism evidence="2 3">
    <name type="scientific">Geodia barretti</name>
    <name type="common">Barrett's horny sponge</name>
    <dbReference type="NCBI Taxonomy" id="519541"/>
    <lineage>
        <taxon>Eukaryota</taxon>
        <taxon>Metazoa</taxon>
        <taxon>Porifera</taxon>
        <taxon>Demospongiae</taxon>
        <taxon>Heteroscleromorpha</taxon>
        <taxon>Tetractinellida</taxon>
        <taxon>Astrophorina</taxon>
        <taxon>Geodiidae</taxon>
        <taxon>Geodia</taxon>
    </lineage>
</organism>
<feature type="region of interest" description="Disordered" evidence="1">
    <location>
        <begin position="1"/>
        <end position="25"/>
    </location>
</feature>
<feature type="region of interest" description="Disordered" evidence="1">
    <location>
        <begin position="393"/>
        <end position="414"/>
    </location>
</feature>
<dbReference type="Proteomes" id="UP001174909">
    <property type="component" value="Unassembled WGS sequence"/>
</dbReference>
<dbReference type="PRINTS" id="PR01217">
    <property type="entry name" value="PRICHEXTENSN"/>
</dbReference>
<comment type="caution">
    <text evidence="2">The sequence shown here is derived from an EMBL/GenBank/DDBJ whole genome shotgun (WGS) entry which is preliminary data.</text>
</comment>
<evidence type="ECO:0000256" key="1">
    <source>
        <dbReference type="SAM" id="MobiDB-lite"/>
    </source>
</evidence>
<accession>A0AA35RQ12</accession>
<feature type="compositionally biased region" description="Low complexity" evidence="1">
    <location>
        <begin position="13"/>
        <end position="25"/>
    </location>
</feature>
<gene>
    <name evidence="2" type="ORF">GBAR_LOCUS9416</name>
</gene>
<feature type="compositionally biased region" description="Pro residues" evidence="1">
    <location>
        <begin position="49"/>
        <end position="58"/>
    </location>
</feature>
<evidence type="ECO:0000313" key="2">
    <source>
        <dbReference type="EMBL" id="CAI8015124.1"/>
    </source>
</evidence>
<feature type="region of interest" description="Disordered" evidence="1">
    <location>
        <begin position="40"/>
        <end position="60"/>
    </location>
</feature>
<keyword evidence="3" id="KW-1185">Reference proteome</keyword>
<sequence>MQFTDEWKKKRSLPPSISTSSVASISRRVQELASVLPETRPLRPCPQLTTPPQPPHPCSTPERGTYTIQRLYCSTSIVVPFQQNVFGRRVPHLKSKVCLYTHKCTVALCCLSLCFTCTIWSFVSSPNRHTPPPLTPVLTTPPHVTGVANMGMAPTPPIASPSLPPPPLTHKRTPTIIQALPAQQTQNSLPTPIQLLPNPSLTVSLPRFFSSVGRTTPTTHHNHHPPPTVSLSQPPSFIHPLPPSSLPVINNNTRKRPIPAISTPPVAMTPGKNPTPQHPTAAMRSSVGVIATGNRRPETYTRPRTTLVRGNISSGDHFHNIQFPEVVGVAQGSVGQLTPPKLRRFSHLPTLSASAQLHAPLVMPKLHRLTTPSFSSRGPASLAGSTSMPLLRPLSLENGYSSSAPKHNQKHCQN</sequence>
<name>A0AA35RQ12_GEOBA</name>
<dbReference type="AlphaFoldDB" id="A0AA35RQ12"/>
<feature type="region of interest" description="Disordered" evidence="1">
    <location>
        <begin position="213"/>
        <end position="233"/>
    </location>
</feature>
<reference evidence="2" key="1">
    <citation type="submission" date="2023-03" db="EMBL/GenBank/DDBJ databases">
        <authorList>
            <person name="Steffen K."/>
            <person name="Cardenas P."/>
        </authorList>
    </citation>
    <scope>NUCLEOTIDE SEQUENCE</scope>
</reference>
<feature type="region of interest" description="Disordered" evidence="1">
    <location>
        <begin position="260"/>
        <end position="281"/>
    </location>
</feature>
<proteinExistence type="predicted"/>
<protein>
    <submittedName>
        <fullName evidence="2">Uncharacterized protein</fullName>
    </submittedName>
</protein>